<dbReference type="EMBL" id="CAJVQC010038941">
    <property type="protein sequence ID" value="CAG8767375.1"/>
    <property type="molecule type" value="Genomic_DNA"/>
</dbReference>
<reference evidence="1" key="1">
    <citation type="submission" date="2021-06" db="EMBL/GenBank/DDBJ databases">
        <authorList>
            <person name="Kallberg Y."/>
            <person name="Tangrot J."/>
            <person name="Rosling A."/>
        </authorList>
    </citation>
    <scope>NUCLEOTIDE SEQUENCE</scope>
    <source>
        <strain evidence="1">MA461A</strain>
    </source>
</reference>
<organism evidence="1 2">
    <name type="scientific">Racocetra persica</name>
    <dbReference type="NCBI Taxonomy" id="160502"/>
    <lineage>
        <taxon>Eukaryota</taxon>
        <taxon>Fungi</taxon>
        <taxon>Fungi incertae sedis</taxon>
        <taxon>Mucoromycota</taxon>
        <taxon>Glomeromycotina</taxon>
        <taxon>Glomeromycetes</taxon>
        <taxon>Diversisporales</taxon>
        <taxon>Gigasporaceae</taxon>
        <taxon>Racocetra</taxon>
    </lineage>
</organism>
<dbReference type="Proteomes" id="UP000789920">
    <property type="component" value="Unassembled WGS sequence"/>
</dbReference>
<feature type="non-terminal residue" evidence="1">
    <location>
        <position position="205"/>
    </location>
</feature>
<gene>
    <name evidence="1" type="ORF">RPERSI_LOCUS15967</name>
</gene>
<sequence length="205" mass="24185">MKRRKFKDNDEIVRKMVKINREFAEASIRVSLNVNKISVKYAKRIGFTWKHSNKRNNSHMDDGYIGFIHSIEVVINDERFVQKFHIMKVLPVDVALGMPWFAAFRYRCKLMKNGDNNVDFVRIENGDVSMISEKNICRKEPEKKYMPDIRMMNNKDPKGRGINEMKMEHIPVVSNDENNIADLDENNVDKYVINELREDKMKGEI</sequence>
<protein>
    <submittedName>
        <fullName evidence="1">17619_t:CDS:1</fullName>
    </submittedName>
</protein>
<keyword evidence="2" id="KW-1185">Reference proteome</keyword>
<evidence type="ECO:0000313" key="2">
    <source>
        <dbReference type="Proteomes" id="UP000789920"/>
    </source>
</evidence>
<name>A0ACA9QWP7_9GLOM</name>
<evidence type="ECO:0000313" key="1">
    <source>
        <dbReference type="EMBL" id="CAG8767375.1"/>
    </source>
</evidence>
<comment type="caution">
    <text evidence="1">The sequence shown here is derived from an EMBL/GenBank/DDBJ whole genome shotgun (WGS) entry which is preliminary data.</text>
</comment>
<proteinExistence type="predicted"/>
<accession>A0ACA9QWP7</accession>